<keyword evidence="1" id="KW-0472">Membrane</keyword>
<sequence>MRAAFVALALAIMFYRLLPLDLMPSRLAGPDILTALCFAWALRRPDYVPALLVAGVMMLADILFQRPPGLWAGLVLIATQLLKSRDRRDRETTFFMEWLTVAGLLLAITFAYRLVLALLIVPTGPLLLETMRYAMTIAAYPAVVAVSQYLLGVRRLAPGDYAVSGRPG</sequence>
<evidence type="ECO:0000313" key="2">
    <source>
        <dbReference type="EMBL" id="EPX78346.1"/>
    </source>
</evidence>
<dbReference type="eggNOG" id="ENOG5032RJQ">
    <property type="taxonomic scope" value="Bacteria"/>
</dbReference>
<dbReference type="AlphaFoldDB" id="S9QAE1"/>
<dbReference type="HOGENOM" id="CLU_128751_0_0_5"/>
<keyword evidence="1" id="KW-0812">Transmembrane</keyword>
<dbReference type="EMBL" id="APVH01000040">
    <property type="protein sequence ID" value="EPX78346.1"/>
    <property type="molecule type" value="Genomic_DNA"/>
</dbReference>
<dbReference type="STRING" id="1123237.Salmuc_03962"/>
<keyword evidence="1" id="KW-1133">Transmembrane helix</keyword>
<feature type="transmembrane region" description="Helical" evidence="1">
    <location>
        <begin position="133"/>
        <end position="151"/>
    </location>
</feature>
<reference evidence="3" key="1">
    <citation type="journal article" date="2014" name="Stand. Genomic Sci.">
        <title>Genome sequence of the exopolysaccharide-producing Salipiger mucosus type strain (DSM 16094(T)), a moderately halophilic member of the Roseobacter clade.</title>
        <authorList>
            <person name="Riedel T."/>
            <person name="Spring S."/>
            <person name="Fiebig A."/>
            <person name="Petersen J."/>
            <person name="Kyrpides N.C."/>
            <person name="Goker M."/>
            <person name="Klenk H.P."/>
        </authorList>
    </citation>
    <scope>NUCLEOTIDE SEQUENCE [LARGE SCALE GENOMIC DNA]</scope>
    <source>
        <strain evidence="3">DSM 16094</strain>
    </source>
</reference>
<name>S9QAE1_9RHOB</name>
<protein>
    <submittedName>
        <fullName evidence="2">Rod shape-determining protein MreD</fullName>
    </submittedName>
</protein>
<evidence type="ECO:0000313" key="3">
    <source>
        <dbReference type="Proteomes" id="UP000015347"/>
    </source>
</evidence>
<proteinExistence type="predicted"/>
<keyword evidence="3" id="KW-1185">Reference proteome</keyword>
<gene>
    <name evidence="2" type="ORF">Salmuc_03962</name>
</gene>
<feature type="transmembrane region" description="Helical" evidence="1">
    <location>
        <begin position="98"/>
        <end position="121"/>
    </location>
</feature>
<dbReference type="Proteomes" id="UP000015347">
    <property type="component" value="Unassembled WGS sequence"/>
</dbReference>
<evidence type="ECO:0000256" key="1">
    <source>
        <dbReference type="SAM" id="Phobius"/>
    </source>
</evidence>
<accession>S9QAE1</accession>
<comment type="caution">
    <text evidence="2">The sequence shown here is derived from an EMBL/GenBank/DDBJ whole genome shotgun (WGS) entry which is preliminary data.</text>
</comment>
<organism evidence="2 3">
    <name type="scientific">Salipiger mucosus DSM 16094</name>
    <dbReference type="NCBI Taxonomy" id="1123237"/>
    <lineage>
        <taxon>Bacteria</taxon>
        <taxon>Pseudomonadati</taxon>
        <taxon>Pseudomonadota</taxon>
        <taxon>Alphaproteobacteria</taxon>
        <taxon>Rhodobacterales</taxon>
        <taxon>Roseobacteraceae</taxon>
        <taxon>Salipiger</taxon>
    </lineage>
</organism>